<gene>
    <name evidence="4" type="ORF">FCULG_00012597</name>
    <name evidence="3" type="ORF">FCULG_00012860</name>
    <name evidence="5" type="ORF">HYE67_005147</name>
</gene>
<evidence type="ECO:0000313" key="5">
    <source>
        <dbReference type="EMBL" id="QPC62916.1"/>
    </source>
</evidence>
<evidence type="ECO:0000256" key="1">
    <source>
        <dbReference type="SAM" id="MobiDB-lite"/>
    </source>
</evidence>
<reference evidence="5" key="2">
    <citation type="submission" date="2020-11" db="EMBL/GenBank/DDBJ databases">
        <title>The chromosome-scale genome resource for two endophytic Fusarium species: F. culmorum and F. pseudograminearum.</title>
        <authorList>
            <person name="Yuan Z."/>
        </authorList>
    </citation>
    <scope>NUCLEOTIDE SEQUENCE</scope>
    <source>
        <strain evidence="5">Class2-1B</strain>
    </source>
</reference>
<feature type="region of interest" description="Disordered" evidence="1">
    <location>
        <begin position="1"/>
        <end position="24"/>
    </location>
</feature>
<evidence type="ECO:0000313" key="4">
    <source>
        <dbReference type="EMBL" id="PTD02581.1"/>
    </source>
</evidence>
<feature type="transmembrane region" description="Helical" evidence="2">
    <location>
        <begin position="50"/>
        <end position="68"/>
    </location>
</feature>
<name>A0A2T4GGC0_FUSCU</name>
<dbReference type="EMBL" id="PVEM01000021">
    <property type="protein sequence ID" value="PTD02494.1"/>
    <property type="molecule type" value="Genomic_DNA"/>
</dbReference>
<evidence type="ECO:0000256" key="2">
    <source>
        <dbReference type="SAM" id="Phobius"/>
    </source>
</evidence>
<dbReference type="AlphaFoldDB" id="A0A2T4GGC0"/>
<keyword evidence="2" id="KW-0472">Membrane</keyword>
<dbReference type="Proteomes" id="UP000663297">
    <property type="component" value="Chromosome 2"/>
</dbReference>
<feature type="transmembrane region" description="Helical" evidence="2">
    <location>
        <begin position="165"/>
        <end position="191"/>
    </location>
</feature>
<protein>
    <submittedName>
        <fullName evidence="4">Uncharacterized protein</fullName>
    </submittedName>
</protein>
<evidence type="ECO:0000313" key="6">
    <source>
        <dbReference type="Proteomes" id="UP000241587"/>
    </source>
</evidence>
<keyword evidence="2" id="KW-1133">Transmembrane helix</keyword>
<dbReference type="EMBL" id="CP064748">
    <property type="protein sequence ID" value="QPC62916.1"/>
    <property type="molecule type" value="Genomic_DNA"/>
</dbReference>
<reference evidence="4 6" key="1">
    <citation type="submission" date="2018-02" db="EMBL/GenBank/DDBJ databases">
        <title>Fusarium culmorum secondary metabolites in fungal-bacterial-plant interactions.</title>
        <authorList>
            <person name="Schmidt R."/>
        </authorList>
    </citation>
    <scope>NUCLEOTIDE SEQUENCE [LARGE SCALE GENOMIC DNA]</scope>
    <source>
        <strain evidence="4 6">PV</strain>
    </source>
</reference>
<sequence length="199" mass="22396">METNRFSSDKNDESSTSPSETRASLHEDLMTKYREILIQSEKKAERARYVAEKIVSCILILASLVLPYCHLTMRHLPMFQKTKGFVREIVGVTAAVRPLLDAAPPSIFLALMLSLGTWWFYKQGLRWLLSRALLSIAIKAAAYVVPPPMSTIIDARSSYTLLETIFSLARTLLLCGLVVFAFRLASTVIAAPKRLRYNN</sequence>
<dbReference type="Proteomes" id="UP000241587">
    <property type="component" value="Unassembled WGS sequence"/>
</dbReference>
<proteinExistence type="predicted"/>
<feature type="transmembrane region" description="Helical" evidence="2">
    <location>
        <begin position="102"/>
        <end position="121"/>
    </location>
</feature>
<organism evidence="4 6">
    <name type="scientific">Fusarium culmorum</name>
    <dbReference type="NCBI Taxonomy" id="5516"/>
    <lineage>
        <taxon>Eukaryota</taxon>
        <taxon>Fungi</taxon>
        <taxon>Dikarya</taxon>
        <taxon>Ascomycota</taxon>
        <taxon>Pezizomycotina</taxon>
        <taxon>Sordariomycetes</taxon>
        <taxon>Hypocreomycetidae</taxon>
        <taxon>Hypocreales</taxon>
        <taxon>Nectriaceae</taxon>
        <taxon>Fusarium</taxon>
    </lineage>
</organism>
<keyword evidence="2" id="KW-0812">Transmembrane</keyword>
<evidence type="ECO:0000313" key="3">
    <source>
        <dbReference type="EMBL" id="PTD02494.1"/>
    </source>
</evidence>
<keyword evidence="6" id="KW-1185">Reference proteome</keyword>
<feature type="transmembrane region" description="Helical" evidence="2">
    <location>
        <begin position="128"/>
        <end position="145"/>
    </location>
</feature>
<accession>A0A2T4GGC0</accession>
<dbReference type="EMBL" id="PVEM01000017">
    <property type="protein sequence ID" value="PTD02581.1"/>
    <property type="molecule type" value="Genomic_DNA"/>
</dbReference>